<evidence type="ECO:0000313" key="3">
    <source>
        <dbReference type="Proteomes" id="UP000316759"/>
    </source>
</evidence>
<keyword evidence="3" id="KW-1185">Reference proteome</keyword>
<organism evidence="2 3">
    <name type="scientific">Fasciola gigantica</name>
    <name type="common">Giant liver fluke</name>
    <dbReference type="NCBI Taxonomy" id="46835"/>
    <lineage>
        <taxon>Eukaryota</taxon>
        <taxon>Metazoa</taxon>
        <taxon>Spiralia</taxon>
        <taxon>Lophotrochozoa</taxon>
        <taxon>Platyhelminthes</taxon>
        <taxon>Trematoda</taxon>
        <taxon>Digenea</taxon>
        <taxon>Plagiorchiida</taxon>
        <taxon>Echinostomata</taxon>
        <taxon>Echinostomatoidea</taxon>
        <taxon>Fasciolidae</taxon>
        <taxon>Fasciola</taxon>
    </lineage>
</organism>
<gene>
    <name evidence="2" type="ORF">FGIG_02022</name>
</gene>
<feature type="region of interest" description="Disordered" evidence="1">
    <location>
        <begin position="91"/>
        <end position="154"/>
    </location>
</feature>
<evidence type="ECO:0000256" key="1">
    <source>
        <dbReference type="SAM" id="MobiDB-lite"/>
    </source>
</evidence>
<evidence type="ECO:0000313" key="2">
    <source>
        <dbReference type="EMBL" id="TPP67396.1"/>
    </source>
</evidence>
<sequence>MFSSLALTMNGIPGLREYGQSKFGTMNVRHSACCARRSRFSTISEGRRHVNSSISAPMRRSQRCRLEDLCAEDRGKLARLVMELAMTQEALAQQNSTSRPTTSHSTPAWKSEDNADSNVIQNSSNPCIDDGAKNNMSRVGGSSSQESEKQTPQNDLREYHAQLTQMENELRQLRLLVTGCVDQRSSVSQSGLNISSTESKSLHENVSGPKRVVQDHTMIQDQNPPSVRQPRSVRKMSNGLQRTENEDGLEKREIRRKLIQDKEVLQRQRQVLYVVADQQTQIERLESEMRHMVQLVTQAFYRKPEQSANTFRKQRSNKPNKLTTILPNTKPNLLPAWQPLKVHTTVLVPEKHNVLTKYSVQQETAKTDDEAHHQVDELLSTTKSQGEQRTSDSENEALLVKTRALNYLEKAESFTSTEFPKNILTTESTQPDVVRVSEVIDPQTREEVQVNPNSRRRTHQYWTQSRPSSWLRSEPCGRNEGPPTPSKCKPYEAKSTDAVILANVNVRDAQTLTSCLSMGRDQAVQCHDWSIASGSVQTPTGQPFLPSVNQVKWTNSADELSRVLDLISDLNQSYSPSCQLSPASVQPCMVTTPRLAHTGTAVSILSPQMESHAWLESTTPVVSTVEQELLDDLFFQVN</sequence>
<protein>
    <submittedName>
        <fullName evidence="2">Uncharacterized protein</fullName>
    </submittedName>
</protein>
<comment type="caution">
    <text evidence="2">The sequence shown here is derived from an EMBL/GenBank/DDBJ whole genome shotgun (WGS) entry which is preliminary data.</text>
</comment>
<dbReference type="OrthoDB" id="10536648at2759"/>
<dbReference type="AlphaFoldDB" id="A0A504Z3R4"/>
<name>A0A504Z3R4_FASGI</name>
<feature type="compositionally biased region" description="Polar residues" evidence="1">
    <location>
        <begin position="186"/>
        <end position="199"/>
    </location>
</feature>
<feature type="compositionally biased region" description="Low complexity" evidence="1">
    <location>
        <begin position="96"/>
        <end position="107"/>
    </location>
</feature>
<accession>A0A504Z3R4</accession>
<feature type="region of interest" description="Disordered" evidence="1">
    <location>
        <begin position="186"/>
        <end position="207"/>
    </location>
</feature>
<dbReference type="Proteomes" id="UP000316759">
    <property type="component" value="Unassembled WGS sequence"/>
</dbReference>
<feature type="region of interest" description="Disordered" evidence="1">
    <location>
        <begin position="448"/>
        <end position="490"/>
    </location>
</feature>
<feature type="compositionally biased region" description="Polar residues" evidence="1">
    <location>
        <begin position="134"/>
        <end position="154"/>
    </location>
</feature>
<reference evidence="2 3" key="1">
    <citation type="submission" date="2019-04" db="EMBL/GenBank/DDBJ databases">
        <title>Annotation for the trematode Fasciola gigantica.</title>
        <authorList>
            <person name="Choi Y.-J."/>
        </authorList>
    </citation>
    <scope>NUCLEOTIDE SEQUENCE [LARGE SCALE GENOMIC DNA]</scope>
    <source>
        <strain evidence="2">Uganda_cow_1</strain>
    </source>
</reference>
<proteinExistence type="predicted"/>
<feature type="region of interest" description="Disordered" evidence="1">
    <location>
        <begin position="219"/>
        <end position="248"/>
    </location>
</feature>
<feature type="compositionally biased region" description="Polar residues" evidence="1">
    <location>
        <begin position="116"/>
        <end position="126"/>
    </location>
</feature>
<feature type="compositionally biased region" description="Polar residues" evidence="1">
    <location>
        <begin position="460"/>
        <end position="471"/>
    </location>
</feature>
<dbReference type="EMBL" id="SUNJ01000732">
    <property type="protein sequence ID" value="TPP67396.1"/>
    <property type="molecule type" value="Genomic_DNA"/>
</dbReference>